<dbReference type="InterPro" id="IPR018202">
    <property type="entry name" value="Ser_caboxypep_ser_AS"/>
</dbReference>
<evidence type="ECO:0000256" key="3">
    <source>
        <dbReference type="ARBA" id="ARBA00022525"/>
    </source>
</evidence>
<dbReference type="PANTHER" id="PTHR11802:SF460">
    <property type="entry name" value="CARBOXYPEPTIDASE"/>
    <property type="match status" value="1"/>
</dbReference>
<dbReference type="InterPro" id="IPR029058">
    <property type="entry name" value="AB_hydrolase_fold"/>
</dbReference>
<dbReference type="FunFam" id="3.40.50.1820:FF:000030">
    <property type="entry name" value="Carboxypeptidase"/>
    <property type="match status" value="1"/>
</dbReference>
<dbReference type="FunFam" id="3.40.50.12670:FF:000002">
    <property type="entry name" value="Carboxypeptidase"/>
    <property type="match status" value="1"/>
</dbReference>
<comment type="similarity">
    <text evidence="2 10">Belongs to the peptidase S10 family.</text>
</comment>
<keyword evidence="3" id="KW-0964">Secreted</keyword>
<dbReference type="OrthoDB" id="910915at2759"/>
<dbReference type="GO" id="GO:0005576">
    <property type="term" value="C:extracellular region"/>
    <property type="evidence" value="ECO:0007669"/>
    <property type="project" value="UniProtKB-SubCell"/>
</dbReference>
<proteinExistence type="inferred from homology"/>
<evidence type="ECO:0000256" key="7">
    <source>
        <dbReference type="ARBA" id="ARBA00022801"/>
    </source>
</evidence>
<keyword evidence="7 10" id="KW-0378">Hydrolase</keyword>
<dbReference type="Proteomes" id="UP000325081">
    <property type="component" value="Unassembled WGS sequence"/>
</dbReference>
<dbReference type="Gene3D" id="6.10.250.940">
    <property type="match status" value="1"/>
</dbReference>
<dbReference type="PRINTS" id="PR00724">
    <property type="entry name" value="CRBOXYPTASEC"/>
</dbReference>
<evidence type="ECO:0000256" key="4">
    <source>
        <dbReference type="ARBA" id="ARBA00022645"/>
    </source>
</evidence>
<dbReference type="FunFam" id="3.40.50.11320:FF:000002">
    <property type="entry name" value="Carboxypeptidase"/>
    <property type="match status" value="1"/>
</dbReference>
<reference evidence="12" key="1">
    <citation type="journal article" date="2019" name="Curr. Biol.">
        <title>Genome Sequence of Striga asiatica Provides Insight into the Evolution of Plant Parasitism.</title>
        <authorList>
            <person name="Yoshida S."/>
            <person name="Kim S."/>
            <person name="Wafula E.K."/>
            <person name="Tanskanen J."/>
            <person name="Kim Y.M."/>
            <person name="Honaas L."/>
            <person name="Yang Z."/>
            <person name="Spallek T."/>
            <person name="Conn C.E."/>
            <person name="Ichihashi Y."/>
            <person name="Cheong K."/>
            <person name="Cui S."/>
            <person name="Der J.P."/>
            <person name="Gundlach H."/>
            <person name="Jiao Y."/>
            <person name="Hori C."/>
            <person name="Ishida J.K."/>
            <person name="Kasahara H."/>
            <person name="Kiba T."/>
            <person name="Kim M.S."/>
            <person name="Koo N."/>
            <person name="Laohavisit A."/>
            <person name="Lee Y.H."/>
            <person name="Lumba S."/>
            <person name="McCourt P."/>
            <person name="Mortimer J.C."/>
            <person name="Mutuku J.M."/>
            <person name="Nomura T."/>
            <person name="Sasaki-Sekimoto Y."/>
            <person name="Seto Y."/>
            <person name="Wang Y."/>
            <person name="Wakatake T."/>
            <person name="Sakakibara H."/>
            <person name="Demura T."/>
            <person name="Yamaguchi S."/>
            <person name="Yoneyama K."/>
            <person name="Manabe R.I."/>
            <person name="Nelson D.C."/>
            <person name="Schulman A.H."/>
            <person name="Timko M.P."/>
            <person name="dePamphilis C.W."/>
            <person name="Choi D."/>
            <person name="Shirasu K."/>
        </authorList>
    </citation>
    <scope>NUCLEOTIDE SEQUENCE [LARGE SCALE GENOMIC DNA]</scope>
    <source>
        <strain evidence="12">cv. UVA1</strain>
    </source>
</reference>
<keyword evidence="6 10" id="KW-0732">Signal</keyword>
<comment type="caution">
    <text evidence="11">The sequence shown here is derived from an EMBL/GenBank/DDBJ whole genome shotgun (WGS) entry which is preliminary data.</text>
</comment>
<dbReference type="AlphaFoldDB" id="A0A5A7QAJ9"/>
<protein>
    <recommendedName>
        <fullName evidence="10">Carboxypeptidase</fullName>
        <ecNumber evidence="10">3.4.16.-</ecNumber>
    </recommendedName>
</protein>
<evidence type="ECO:0000256" key="2">
    <source>
        <dbReference type="ARBA" id="ARBA00009431"/>
    </source>
</evidence>
<dbReference type="PANTHER" id="PTHR11802">
    <property type="entry name" value="SERINE PROTEASE FAMILY S10 SERINE CARBOXYPEPTIDASE"/>
    <property type="match status" value="1"/>
</dbReference>
<feature type="signal peptide" evidence="10">
    <location>
        <begin position="1"/>
        <end position="20"/>
    </location>
</feature>
<evidence type="ECO:0000256" key="1">
    <source>
        <dbReference type="ARBA" id="ARBA00004613"/>
    </source>
</evidence>
<sequence length="491" mass="55367">MKLLSFIFFTILCLTTFSNCYDERGQHPLQMLLRSKILSQHQYLPDVDLSIEQSEVYVACQKGKKEADKIEELPGQPSVNFSQYSGYVTVDPKAERALFYYFTESEDPENTPLVLWLNGGPGCSSLGAGAMSELGPFRVNRDRNTLQCNEYAWNKVANVLFLESPAGVGFSYSNRTSDYVTGDAKTAKDTYVFLVNWLERFSDYKNRALYLAGESYAGHYVPQLASLILDHNKIKKPTILHLKGIIIGNADIDESDWHTGTYDYLRTHALIPYETHKGIIQNCNFFFNTKFSSACISYIRMVDEQIGNINLYNIYAHLCNLSSSAPLQMSNSDPCLIKYVSTYLNKLEVQKSLHVNLIEGKPRPWSECSKTVNSNWTGTAITILPIIKKLIAKDVRVWIYSGDVDSAVSVTSTKLSLNKINASIQVPWYPWHTYGDDEVAGYAVGYKKHLTFATVRASGHLVPRDQPKNALTLFASFLEGKLPPEKKQEIV</sequence>
<dbReference type="PROSITE" id="PS00131">
    <property type="entry name" value="CARBOXYPEPT_SER_SER"/>
    <property type="match status" value="1"/>
</dbReference>
<accession>A0A5A7QAJ9</accession>
<evidence type="ECO:0000313" key="11">
    <source>
        <dbReference type="EMBL" id="GER42200.1"/>
    </source>
</evidence>
<evidence type="ECO:0000256" key="8">
    <source>
        <dbReference type="ARBA" id="ARBA00023157"/>
    </source>
</evidence>
<feature type="chain" id="PRO_5023154470" description="Carboxypeptidase" evidence="10">
    <location>
        <begin position="21"/>
        <end position="491"/>
    </location>
</feature>
<dbReference type="Gene3D" id="3.40.50.11320">
    <property type="match status" value="1"/>
</dbReference>
<keyword evidence="5 10" id="KW-0645">Protease</keyword>
<evidence type="ECO:0000256" key="6">
    <source>
        <dbReference type="ARBA" id="ARBA00022729"/>
    </source>
</evidence>
<keyword evidence="4 10" id="KW-0121">Carboxypeptidase</keyword>
<comment type="subcellular location">
    <subcellularLocation>
        <location evidence="1">Secreted</location>
    </subcellularLocation>
</comment>
<dbReference type="SUPFAM" id="SSF53474">
    <property type="entry name" value="alpha/beta-Hydrolases"/>
    <property type="match status" value="1"/>
</dbReference>
<keyword evidence="12" id="KW-1185">Reference proteome</keyword>
<name>A0A5A7QAJ9_STRAF</name>
<dbReference type="GO" id="GO:0004185">
    <property type="term" value="F:serine-type carboxypeptidase activity"/>
    <property type="evidence" value="ECO:0007669"/>
    <property type="project" value="UniProtKB-UniRule"/>
</dbReference>
<dbReference type="Gene3D" id="3.40.50.1820">
    <property type="entry name" value="alpha/beta hydrolase"/>
    <property type="match status" value="1"/>
</dbReference>
<evidence type="ECO:0000256" key="5">
    <source>
        <dbReference type="ARBA" id="ARBA00022670"/>
    </source>
</evidence>
<dbReference type="Pfam" id="PF00450">
    <property type="entry name" value="Peptidase_S10"/>
    <property type="match status" value="1"/>
</dbReference>
<keyword evidence="8" id="KW-1015">Disulfide bond</keyword>
<evidence type="ECO:0000256" key="10">
    <source>
        <dbReference type="RuleBase" id="RU361156"/>
    </source>
</evidence>
<dbReference type="GO" id="GO:0006508">
    <property type="term" value="P:proteolysis"/>
    <property type="evidence" value="ECO:0007669"/>
    <property type="project" value="UniProtKB-KW"/>
</dbReference>
<dbReference type="EC" id="3.4.16.-" evidence="10"/>
<dbReference type="EMBL" id="BKCP01006294">
    <property type="protein sequence ID" value="GER42200.1"/>
    <property type="molecule type" value="Genomic_DNA"/>
</dbReference>
<organism evidence="11 12">
    <name type="scientific">Striga asiatica</name>
    <name type="common">Asiatic witchweed</name>
    <name type="synonym">Buchnera asiatica</name>
    <dbReference type="NCBI Taxonomy" id="4170"/>
    <lineage>
        <taxon>Eukaryota</taxon>
        <taxon>Viridiplantae</taxon>
        <taxon>Streptophyta</taxon>
        <taxon>Embryophyta</taxon>
        <taxon>Tracheophyta</taxon>
        <taxon>Spermatophyta</taxon>
        <taxon>Magnoliopsida</taxon>
        <taxon>eudicotyledons</taxon>
        <taxon>Gunneridae</taxon>
        <taxon>Pentapetalae</taxon>
        <taxon>asterids</taxon>
        <taxon>lamiids</taxon>
        <taxon>Lamiales</taxon>
        <taxon>Orobanchaceae</taxon>
        <taxon>Buchnereae</taxon>
        <taxon>Striga</taxon>
    </lineage>
</organism>
<evidence type="ECO:0000256" key="9">
    <source>
        <dbReference type="ARBA" id="ARBA00023180"/>
    </source>
</evidence>
<evidence type="ECO:0000313" key="12">
    <source>
        <dbReference type="Proteomes" id="UP000325081"/>
    </source>
</evidence>
<dbReference type="GO" id="GO:0005773">
    <property type="term" value="C:vacuole"/>
    <property type="evidence" value="ECO:0007669"/>
    <property type="project" value="TreeGrafter"/>
</dbReference>
<gene>
    <name evidence="11" type="ORF">STAS_18966</name>
</gene>
<dbReference type="InterPro" id="IPR001563">
    <property type="entry name" value="Peptidase_S10"/>
</dbReference>
<keyword evidence="9" id="KW-0325">Glycoprotein</keyword>